<evidence type="ECO:0000313" key="2">
    <source>
        <dbReference type="Proteomes" id="UP000189701"/>
    </source>
</evidence>
<dbReference type="PANTHER" id="PTHR31672:SF13">
    <property type="entry name" value="F-BOX PROTEIN CPR30-LIKE"/>
    <property type="match status" value="1"/>
</dbReference>
<dbReference type="RefSeq" id="XP_009764612.1">
    <property type="nucleotide sequence ID" value="XM_009766310.1"/>
</dbReference>
<dbReference type="eggNOG" id="ENOG502QVMN">
    <property type="taxonomic scope" value="Eukaryota"/>
</dbReference>
<dbReference type="CDD" id="cd22157">
    <property type="entry name" value="F-box_AtFBW1-like"/>
    <property type="match status" value="1"/>
</dbReference>
<organism evidence="2 3">
    <name type="scientific">Nicotiana sylvestris</name>
    <name type="common">Wood tobacco</name>
    <name type="synonym">South American tobacco</name>
    <dbReference type="NCBI Taxonomy" id="4096"/>
    <lineage>
        <taxon>Eukaryota</taxon>
        <taxon>Viridiplantae</taxon>
        <taxon>Streptophyta</taxon>
        <taxon>Embryophyta</taxon>
        <taxon>Tracheophyta</taxon>
        <taxon>Spermatophyta</taxon>
        <taxon>Magnoliopsida</taxon>
        <taxon>eudicotyledons</taxon>
        <taxon>Gunneridae</taxon>
        <taxon>Pentapetalae</taxon>
        <taxon>asterids</taxon>
        <taxon>lamiids</taxon>
        <taxon>Solanales</taxon>
        <taxon>Solanaceae</taxon>
        <taxon>Nicotianoideae</taxon>
        <taxon>Nicotianeae</taxon>
        <taxon>Nicotiana</taxon>
    </lineage>
</organism>
<keyword evidence="2" id="KW-1185">Reference proteome</keyword>
<protein>
    <submittedName>
        <fullName evidence="3 4">F-box/kelch-repeat protein At3g06240-like</fullName>
    </submittedName>
</protein>
<accession>A0A1U7VI75</accession>
<dbReference type="GeneID" id="104216283"/>
<dbReference type="Pfam" id="PF07734">
    <property type="entry name" value="FBA_1"/>
    <property type="match status" value="1"/>
</dbReference>
<dbReference type="InterPro" id="IPR050796">
    <property type="entry name" value="SCF_F-box_component"/>
</dbReference>
<dbReference type="OrthoDB" id="591557at2759"/>
<proteinExistence type="predicted"/>
<gene>
    <name evidence="3 4" type="primary">LOC104216283</name>
</gene>
<sequence>MAMTKAEILPQEIIIDILSRLPAKLIGQFRCVSKQWRNFLSDPQFIKYHFSIHNKEEKLICISRSHSLNTITFTHNSHNKTDGILRKLNFQQLSDNWVRIFGSCNGLVLVGNEENIIFLINPTTLNYHKIPVFQFARQMRGSFSVSGLGYDFANDDYKVVALSHYYYEHEPDIRSTFIDIYSVRKGLWRRLENSPYDLEDSLLTYGVLVNGALHWLVCKLFDDSFVVVAFDLSDETFLEMPTPTNIDNNNVVCYDLVAVRGCLCMFTDTEENRIDAWIMKEYGVEESWTKFSITVPKSLYGFLPLCLMSDDDVVLDGEKLIVYNMKEEQWRDMKVDGVTAKFRRTRTFVESLVSPMFGEGTEGYNIA</sequence>
<dbReference type="PANTHER" id="PTHR31672">
    <property type="entry name" value="BNACNNG10540D PROTEIN"/>
    <property type="match status" value="1"/>
</dbReference>
<dbReference type="InterPro" id="IPR006527">
    <property type="entry name" value="F-box-assoc_dom_typ1"/>
</dbReference>
<evidence type="ECO:0000313" key="3">
    <source>
        <dbReference type="RefSeq" id="XP_009764611.1"/>
    </source>
</evidence>
<dbReference type="NCBIfam" id="TIGR01640">
    <property type="entry name" value="F_box_assoc_1"/>
    <property type="match status" value="1"/>
</dbReference>
<reference evidence="2" key="1">
    <citation type="journal article" date="2013" name="Genome Biol.">
        <title>Reference genomes and transcriptomes of Nicotiana sylvestris and Nicotiana tomentosiformis.</title>
        <authorList>
            <person name="Sierro N."/>
            <person name="Battey J.N."/>
            <person name="Ouadi S."/>
            <person name="Bovet L."/>
            <person name="Goepfert S."/>
            <person name="Bakaher N."/>
            <person name="Peitsch M.C."/>
            <person name="Ivanov N.V."/>
        </authorList>
    </citation>
    <scope>NUCLEOTIDE SEQUENCE [LARGE SCALE GENOMIC DNA]</scope>
</reference>
<dbReference type="Proteomes" id="UP000189701">
    <property type="component" value="Unplaced"/>
</dbReference>
<feature type="domain" description="F-box" evidence="1">
    <location>
        <begin position="3"/>
        <end position="49"/>
    </location>
</feature>
<dbReference type="InterPro" id="IPR036047">
    <property type="entry name" value="F-box-like_dom_sf"/>
</dbReference>
<dbReference type="InterPro" id="IPR001810">
    <property type="entry name" value="F-box_dom"/>
</dbReference>
<dbReference type="KEGG" id="nsy:104216283"/>
<dbReference type="SUPFAM" id="SSF81383">
    <property type="entry name" value="F-box domain"/>
    <property type="match status" value="1"/>
</dbReference>
<evidence type="ECO:0000313" key="4">
    <source>
        <dbReference type="RefSeq" id="XP_009764612.1"/>
    </source>
</evidence>
<dbReference type="RefSeq" id="XP_009764611.1">
    <property type="nucleotide sequence ID" value="XM_009766309.1"/>
</dbReference>
<dbReference type="InterPro" id="IPR017451">
    <property type="entry name" value="F-box-assoc_interact_dom"/>
</dbReference>
<reference evidence="3 4" key="2">
    <citation type="submission" date="2025-04" db="UniProtKB">
        <authorList>
            <consortium name="RefSeq"/>
        </authorList>
    </citation>
    <scope>IDENTIFICATION</scope>
    <source>
        <tissue evidence="3 4">Leaf</tissue>
    </source>
</reference>
<dbReference type="AlphaFoldDB" id="A0A1U7VI75"/>
<dbReference type="STRING" id="4096.A0A1U7VI75"/>
<dbReference type="SMART" id="SM00256">
    <property type="entry name" value="FBOX"/>
    <property type="match status" value="1"/>
</dbReference>
<evidence type="ECO:0000259" key="1">
    <source>
        <dbReference type="PROSITE" id="PS50181"/>
    </source>
</evidence>
<dbReference type="PROSITE" id="PS50181">
    <property type="entry name" value="FBOX"/>
    <property type="match status" value="1"/>
</dbReference>
<dbReference type="Pfam" id="PF00646">
    <property type="entry name" value="F-box"/>
    <property type="match status" value="1"/>
</dbReference>
<name>A0A1U7VI75_NICSY</name>
<dbReference type="Gene3D" id="1.20.1280.50">
    <property type="match status" value="1"/>
</dbReference>